<evidence type="ECO:0000313" key="2">
    <source>
        <dbReference type="Proteomes" id="UP000191154"/>
    </source>
</evidence>
<sequence length="131" mass="15068">MKRTMSIVVITFFILLIWGAIRDSKKVKLYSGLNVDSITYVGIHTPFAGFGTDDKNEILEITQDLKELTFYKDSNLMPANNTPDAWIVLEGKNDVIIDRVVVYGNFATHSKDENKYEFDYSNLDKLCEKYK</sequence>
<gene>
    <name evidence="1" type="ORF">CLOSAC_20930</name>
</gene>
<dbReference type="RefSeq" id="WP_077865379.1">
    <property type="nucleotide sequence ID" value="NZ_LZYZ01000004.1"/>
</dbReference>
<dbReference type="AlphaFoldDB" id="A0A1S8N569"/>
<comment type="caution">
    <text evidence="1">The sequence shown here is derived from an EMBL/GenBank/DDBJ whole genome shotgun (WGS) entry which is preliminary data.</text>
</comment>
<accession>A0A1S8N569</accession>
<name>A0A1S8N569_CLOSA</name>
<organism evidence="1 2">
    <name type="scientific">Clostridium saccharobutylicum</name>
    <dbReference type="NCBI Taxonomy" id="169679"/>
    <lineage>
        <taxon>Bacteria</taxon>
        <taxon>Bacillati</taxon>
        <taxon>Bacillota</taxon>
        <taxon>Clostridia</taxon>
        <taxon>Eubacteriales</taxon>
        <taxon>Clostridiaceae</taxon>
        <taxon>Clostridium</taxon>
    </lineage>
</organism>
<evidence type="ECO:0000313" key="1">
    <source>
        <dbReference type="EMBL" id="OOM11666.1"/>
    </source>
</evidence>
<dbReference type="Proteomes" id="UP000191154">
    <property type="component" value="Unassembled WGS sequence"/>
</dbReference>
<protein>
    <submittedName>
        <fullName evidence="1">Uncharacterized protein</fullName>
    </submittedName>
</protein>
<reference evidence="1 2" key="1">
    <citation type="submission" date="2016-05" db="EMBL/GenBank/DDBJ databases">
        <title>Microbial solvent formation.</title>
        <authorList>
            <person name="Poehlein A."/>
            <person name="Montoya Solano J.D."/>
            <person name="Flitsch S."/>
            <person name="Krabben P."/>
            <person name="Duerre P."/>
            <person name="Daniel R."/>
        </authorList>
    </citation>
    <scope>NUCLEOTIDE SEQUENCE [LARGE SCALE GENOMIC DNA]</scope>
    <source>
        <strain evidence="1 2">L1-8</strain>
    </source>
</reference>
<proteinExistence type="predicted"/>
<dbReference type="EMBL" id="LZYZ01000004">
    <property type="protein sequence ID" value="OOM11666.1"/>
    <property type="molecule type" value="Genomic_DNA"/>
</dbReference>